<proteinExistence type="predicted"/>
<accession>A0ABW9JDS5</accession>
<name>A0ABW9JDS5_9SPHI</name>
<evidence type="ECO:0000313" key="1">
    <source>
        <dbReference type="EMBL" id="MFN0290095.1"/>
    </source>
</evidence>
<dbReference type="RefSeq" id="WP_138727690.1">
    <property type="nucleotide sequence ID" value="NZ_SRMP02000001.1"/>
</dbReference>
<sequence length="131" mass="14913">MGLEVRFSVPKVGKELPFTIIEDRGGQLFLYTETPQLDLRFPLVAEDGLLRLQRQNPFVEPLEIVNERLTGVSADWLEAKAQVFEVDSDISYHHNPGYGPDDIFVENKPFSLRQIVDLIDTHCSLSNKIQS</sequence>
<organism evidence="1 2">
    <name type="scientific">Pedobacter helvus</name>
    <dbReference type="NCBI Taxonomy" id="2563444"/>
    <lineage>
        <taxon>Bacteria</taxon>
        <taxon>Pseudomonadati</taxon>
        <taxon>Bacteroidota</taxon>
        <taxon>Sphingobacteriia</taxon>
        <taxon>Sphingobacteriales</taxon>
        <taxon>Sphingobacteriaceae</taxon>
        <taxon>Pedobacter</taxon>
    </lineage>
</organism>
<evidence type="ECO:0000313" key="2">
    <source>
        <dbReference type="Proteomes" id="UP001517367"/>
    </source>
</evidence>
<reference evidence="1 2" key="1">
    <citation type="submission" date="2024-12" db="EMBL/GenBank/DDBJ databases">
        <authorList>
            <person name="Hu S."/>
        </authorList>
    </citation>
    <scope>NUCLEOTIDE SEQUENCE [LARGE SCALE GENOMIC DNA]</scope>
    <source>
        <strain evidence="1 2">P-25</strain>
    </source>
</reference>
<dbReference type="EMBL" id="SRMP02000001">
    <property type="protein sequence ID" value="MFN0290095.1"/>
    <property type="molecule type" value="Genomic_DNA"/>
</dbReference>
<dbReference type="Proteomes" id="UP001517367">
    <property type="component" value="Unassembled WGS sequence"/>
</dbReference>
<comment type="caution">
    <text evidence="1">The sequence shown here is derived from an EMBL/GenBank/DDBJ whole genome shotgun (WGS) entry which is preliminary data.</text>
</comment>
<protein>
    <submittedName>
        <fullName evidence="1">Uncharacterized protein</fullName>
    </submittedName>
</protein>
<keyword evidence="2" id="KW-1185">Reference proteome</keyword>
<gene>
    <name evidence="1" type="ORF">E5L68_001760</name>
</gene>